<dbReference type="EMBL" id="PQNY01000009">
    <property type="protein sequence ID" value="POS01582.1"/>
    <property type="molecule type" value="Genomic_DNA"/>
</dbReference>
<name>A0A2S4N790_9FLAO</name>
<comment type="caution">
    <text evidence="1">The sequence shown here is derived from an EMBL/GenBank/DDBJ whole genome shotgun (WGS) entry which is preliminary data.</text>
</comment>
<dbReference type="OrthoDB" id="1118459at2"/>
<reference evidence="1 2" key="1">
    <citation type="submission" date="2018-01" db="EMBL/GenBank/DDBJ databases">
        <title>Genomic Encyclopedia of Type Strains, Phase I: the one thousand microbial genomes (KMG-I) project.</title>
        <authorList>
            <person name="Goeker M."/>
        </authorList>
    </citation>
    <scope>NUCLEOTIDE SEQUENCE [LARGE SCALE GENOMIC DNA]</scope>
    <source>
        <strain evidence="1 2">DSM 17960</strain>
    </source>
</reference>
<evidence type="ECO:0000313" key="2">
    <source>
        <dbReference type="Proteomes" id="UP000237056"/>
    </source>
</evidence>
<dbReference type="AlphaFoldDB" id="A0A2S4N790"/>
<protein>
    <submittedName>
        <fullName evidence="1">Uncharacterized protein</fullName>
    </submittedName>
</protein>
<dbReference type="RefSeq" id="WP_103726180.1">
    <property type="nucleotide sequence ID" value="NZ_PQNY01000009.1"/>
</dbReference>
<proteinExistence type="predicted"/>
<dbReference type="Proteomes" id="UP000237056">
    <property type="component" value="Unassembled WGS sequence"/>
</dbReference>
<evidence type="ECO:0000313" key="1">
    <source>
        <dbReference type="EMBL" id="POS01582.1"/>
    </source>
</evidence>
<accession>A0A2S4N790</accession>
<organism evidence="1 2">
    <name type="scientific">Flavobacterium croceum DSM 17960</name>
    <dbReference type="NCBI Taxonomy" id="1121886"/>
    <lineage>
        <taxon>Bacteria</taxon>
        <taxon>Pseudomonadati</taxon>
        <taxon>Bacteroidota</taxon>
        <taxon>Flavobacteriia</taxon>
        <taxon>Flavobacteriales</taxon>
        <taxon>Flavobacteriaceae</taxon>
        <taxon>Flavobacterium</taxon>
    </lineage>
</organism>
<gene>
    <name evidence="1" type="ORF">Q361_10942</name>
</gene>
<sequence length="162" mass="18095">MPKSFLNNHKVRGLRNNNPGNLVKTNIAWQGKILKSTDKNFEQFENIYWGLRAMYKDLINDINKGKDTVTKLINEYAPPHENDTTAYINKVAKSVGVQPNQKLSKINGAFLMLLGRAIIKVELGNAHTEVTDSDLKKAIGMLGNVSTPSLEVVTSSFFFSKL</sequence>
<keyword evidence="2" id="KW-1185">Reference proteome</keyword>